<feature type="transmembrane region" description="Helical" evidence="1">
    <location>
        <begin position="51"/>
        <end position="73"/>
    </location>
</feature>
<dbReference type="AlphaFoldDB" id="A0A2G5SRJ3"/>
<proteinExistence type="predicted"/>
<dbReference type="STRING" id="1611254.A0A2G5SRJ3"/>
<sequence length="129" mass="14321">MKLTRSSMASATVTTPTPSDLLDENLNFTTTVWPKKKVGGLNPFLDESSDVFFLVSVVAPLLFCCFAIFVCALNSIWKTRSKLEALTQVAKQREPTEYTEFTIDLTTKMDSCVELSSPQISSKEESVLL</sequence>
<dbReference type="EMBL" id="PDUG01000006">
    <property type="protein sequence ID" value="PIC17559.1"/>
    <property type="molecule type" value="Genomic_DNA"/>
</dbReference>
<gene>
    <name evidence="2" type="primary">Cni-F49H12.4</name>
    <name evidence="2" type="synonym">Cnig_chr_X.g23762</name>
    <name evidence="2" type="ORF">B9Z55_023762</name>
</gene>
<keyword evidence="3" id="KW-1185">Reference proteome</keyword>
<evidence type="ECO:0000313" key="3">
    <source>
        <dbReference type="Proteomes" id="UP000230233"/>
    </source>
</evidence>
<accession>A0A2G5SRJ3</accession>
<keyword evidence="1" id="KW-0472">Membrane</keyword>
<comment type="caution">
    <text evidence="2">The sequence shown here is derived from an EMBL/GenBank/DDBJ whole genome shotgun (WGS) entry which is preliminary data.</text>
</comment>
<reference evidence="3" key="1">
    <citation type="submission" date="2017-10" db="EMBL/GenBank/DDBJ databases">
        <title>Rapid genome shrinkage in a self-fertile nematode reveals novel sperm competition proteins.</title>
        <authorList>
            <person name="Yin D."/>
            <person name="Schwarz E.M."/>
            <person name="Thomas C.G."/>
            <person name="Felde R.L."/>
            <person name="Korf I.F."/>
            <person name="Cutter A.D."/>
            <person name="Schartner C.M."/>
            <person name="Ralston E.J."/>
            <person name="Meyer B.J."/>
            <person name="Haag E.S."/>
        </authorList>
    </citation>
    <scope>NUCLEOTIDE SEQUENCE [LARGE SCALE GENOMIC DNA]</scope>
    <source>
        <strain evidence="3">JU1422</strain>
    </source>
</reference>
<evidence type="ECO:0000313" key="2">
    <source>
        <dbReference type="EMBL" id="PIC17559.1"/>
    </source>
</evidence>
<evidence type="ECO:0000256" key="1">
    <source>
        <dbReference type="SAM" id="Phobius"/>
    </source>
</evidence>
<dbReference type="Proteomes" id="UP000230233">
    <property type="component" value="Chromosome X"/>
</dbReference>
<dbReference type="OrthoDB" id="5807369at2759"/>
<keyword evidence="1" id="KW-1133">Transmembrane helix</keyword>
<name>A0A2G5SRJ3_9PELO</name>
<organism evidence="2 3">
    <name type="scientific">Caenorhabditis nigoni</name>
    <dbReference type="NCBI Taxonomy" id="1611254"/>
    <lineage>
        <taxon>Eukaryota</taxon>
        <taxon>Metazoa</taxon>
        <taxon>Ecdysozoa</taxon>
        <taxon>Nematoda</taxon>
        <taxon>Chromadorea</taxon>
        <taxon>Rhabditida</taxon>
        <taxon>Rhabditina</taxon>
        <taxon>Rhabditomorpha</taxon>
        <taxon>Rhabditoidea</taxon>
        <taxon>Rhabditidae</taxon>
        <taxon>Peloderinae</taxon>
        <taxon>Caenorhabditis</taxon>
    </lineage>
</organism>
<protein>
    <submittedName>
        <fullName evidence="2">Uncharacterized protein</fullName>
    </submittedName>
</protein>
<keyword evidence="1" id="KW-0812">Transmembrane</keyword>